<reference evidence="1 2" key="1">
    <citation type="submission" date="2024-07" db="EMBL/GenBank/DDBJ databases">
        <title>Section-level genome sequencing and comparative genomics of Aspergillus sections Usti and Cavernicolus.</title>
        <authorList>
            <consortium name="Lawrence Berkeley National Laboratory"/>
            <person name="Nybo J.L."/>
            <person name="Vesth T.C."/>
            <person name="Theobald S."/>
            <person name="Frisvad J.C."/>
            <person name="Larsen T.O."/>
            <person name="Kjaerboelling I."/>
            <person name="Rothschild-Mancinelli K."/>
            <person name="Lyhne E.K."/>
            <person name="Kogle M.E."/>
            <person name="Barry K."/>
            <person name="Clum A."/>
            <person name="Na H."/>
            <person name="Ledsgaard L."/>
            <person name="Lin J."/>
            <person name="Lipzen A."/>
            <person name="Kuo A."/>
            <person name="Riley R."/>
            <person name="Mondo S."/>
            <person name="Labutti K."/>
            <person name="Haridas S."/>
            <person name="Pangalinan J."/>
            <person name="Salamov A.A."/>
            <person name="Simmons B.A."/>
            <person name="Magnuson J.K."/>
            <person name="Chen J."/>
            <person name="Drula E."/>
            <person name="Henrissat B."/>
            <person name="Wiebenga A."/>
            <person name="Lubbers R.J."/>
            <person name="Gomes A.C."/>
            <person name="Makela M.R."/>
            <person name="Stajich J."/>
            <person name="Grigoriev I.V."/>
            <person name="Mortensen U.H."/>
            <person name="De Vries R.P."/>
            <person name="Baker S.E."/>
            <person name="Andersen M.R."/>
        </authorList>
    </citation>
    <scope>NUCLEOTIDE SEQUENCE [LARGE SCALE GENOMIC DNA]</scope>
    <source>
        <strain evidence="1 2">CBS 123904</strain>
    </source>
</reference>
<comment type="caution">
    <text evidence="1">The sequence shown here is derived from an EMBL/GenBank/DDBJ whole genome shotgun (WGS) entry which is preliminary data.</text>
</comment>
<sequence>MNANHSCETSCRCGYEFCYVCRNEWKSCRCTIWKEHRLMDRAGVLASRNVQGPPAARDVQAVAARIRAGPHCTDPGRCVDEGDQCEECGEYLPDFILECRNCQLRVCRRCKLNRLKLRPRNYLFLRWNLRHSVYAILLLQERTPTGQSSRFVLLQAHVVLLARYRLVASLNTMS</sequence>
<evidence type="ECO:0008006" key="3">
    <source>
        <dbReference type="Google" id="ProtNLM"/>
    </source>
</evidence>
<evidence type="ECO:0000313" key="1">
    <source>
        <dbReference type="EMBL" id="KAL2846961.1"/>
    </source>
</evidence>
<protein>
    <recommendedName>
        <fullName evidence="3">RING-type domain-containing protein</fullName>
    </recommendedName>
</protein>
<accession>A0ABR4K3R3</accession>
<organism evidence="1 2">
    <name type="scientific">Aspergillus pseudoustus</name>
    <dbReference type="NCBI Taxonomy" id="1810923"/>
    <lineage>
        <taxon>Eukaryota</taxon>
        <taxon>Fungi</taxon>
        <taxon>Dikarya</taxon>
        <taxon>Ascomycota</taxon>
        <taxon>Pezizomycotina</taxon>
        <taxon>Eurotiomycetes</taxon>
        <taxon>Eurotiomycetidae</taxon>
        <taxon>Eurotiales</taxon>
        <taxon>Aspergillaceae</taxon>
        <taxon>Aspergillus</taxon>
        <taxon>Aspergillus subgen. Nidulantes</taxon>
    </lineage>
</organism>
<name>A0ABR4K3R3_9EURO</name>
<proteinExistence type="predicted"/>
<dbReference type="Proteomes" id="UP001610446">
    <property type="component" value="Unassembled WGS sequence"/>
</dbReference>
<evidence type="ECO:0000313" key="2">
    <source>
        <dbReference type="Proteomes" id="UP001610446"/>
    </source>
</evidence>
<gene>
    <name evidence="1" type="ORF">BJY01DRAFT_168988</name>
</gene>
<dbReference type="EMBL" id="JBFXLU010000059">
    <property type="protein sequence ID" value="KAL2846961.1"/>
    <property type="molecule type" value="Genomic_DNA"/>
</dbReference>
<keyword evidence="2" id="KW-1185">Reference proteome</keyword>
<dbReference type="Gene3D" id="1.20.120.1750">
    <property type="match status" value="1"/>
</dbReference>